<dbReference type="InterPro" id="IPR001633">
    <property type="entry name" value="EAL_dom"/>
</dbReference>
<evidence type="ECO:0000313" key="7">
    <source>
        <dbReference type="Proteomes" id="UP001064632"/>
    </source>
</evidence>
<dbReference type="InterPro" id="IPR043128">
    <property type="entry name" value="Rev_trsase/Diguanyl_cyclase"/>
</dbReference>
<dbReference type="InterPro" id="IPR001789">
    <property type="entry name" value="Sig_transdc_resp-reg_receiver"/>
</dbReference>
<reference evidence="6" key="1">
    <citation type="submission" date="2022-09" db="EMBL/GenBank/DDBJ databases">
        <title>Tahibacter sp. nov., isolated from a fresh water.</title>
        <authorList>
            <person name="Baek J.H."/>
            <person name="Lee J.K."/>
            <person name="Kim J.M."/>
            <person name="Jeon C.O."/>
        </authorList>
    </citation>
    <scope>NUCLEOTIDE SEQUENCE</scope>
    <source>
        <strain evidence="6">W38</strain>
    </source>
</reference>
<dbReference type="Pfam" id="PF00989">
    <property type="entry name" value="PAS"/>
    <property type="match status" value="1"/>
</dbReference>
<dbReference type="Proteomes" id="UP001064632">
    <property type="component" value="Chromosome"/>
</dbReference>
<protein>
    <submittedName>
        <fullName evidence="6">EAL domain-containing protein</fullName>
    </submittedName>
</protein>
<keyword evidence="7" id="KW-1185">Reference proteome</keyword>
<evidence type="ECO:0000313" key="6">
    <source>
        <dbReference type="EMBL" id="UXI68488.1"/>
    </source>
</evidence>
<dbReference type="Pfam" id="PF00072">
    <property type="entry name" value="Response_reg"/>
    <property type="match status" value="1"/>
</dbReference>
<gene>
    <name evidence="6" type="ORF">N4264_02210</name>
</gene>
<dbReference type="PROSITE" id="PS50883">
    <property type="entry name" value="EAL"/>
    <property type="match status" value="1"/>
</dbReference>
<dbReference type="SMART" id="SM00091">
    <property type="entry name" value="PAS"/>
    <property type="match status" value="1"/>
</dbReference>
<dbReference type="PANTHER" id="PTHR44757">
    <property type="entry name" value="DIGUANYLATE CYCLASE DGCP"/>
    <property type="match status" value="1"/>
</dbReference>
<name>A0ABY6BGP7_9GAMM</name>
<dbReference type="CDD" id="cd01948">
    <property type="entry name" value="EAL"/>
    <property type="match status" value="1"/>
</dbReference>
<dbReference type="CDD" id="cd01949">
    <property type="entry name" value="GGDEF"/>
    <property type="match status" value="1"/>
</dbReference>
<evidence type="ECO:0000259" key="2">
    <source>
        <dbReference type="PROSITE" id="PS50110"/>
    </source>
</evidence>
<feature type="domain" description="EAL" evidence="4">
    <location>
        <begin position="578"/>
        <end position="853"/>
    </location>
</feature>
<accession>A0ABY6BGP7</accession>
<dbReference type="EMBL" id="CP104694">
    <property type="protein sequence ID" value="UXI68488.1"/>
    <property type="molecule type" value="Genomic_DNA"/>
</dbReference>
<dbReference type="CDD" id="cd00130">
    <property type="entry name" value="PAS"/>
    <property type="match status" value="1"/>
</dbReference>
<dbReference type="InterPro" id="IPR000160">
    <property type="entry name" value="GGDEF_dom"/>
</dbReference>
<feature type="domain" description="GGDEF" evidence="5">
    <location>
        <begin position="434"/>
        <end position="567"/>
    </location>
</feature>
<feature type="modified residue" description="4-aspartylphosphate" evidence="1">
    <location>
        <position position="195"/>
    </location>
</feature>
<sequence>MSGILVVERSTTLSHLLKRTLAAAGLAARSELTAYPDAVDHLQRSKEMKQEYGVLIAGLPARPTAESNALLDTLASEALAQLPVLLMVHEHNPEVATWIKRRGRAAAVLWTQFGKIPGALQHLVPEAARLTAAAPAPAQVPSQGIRILFVDDSQSIRLAYQQLLERQGYSVLTAGTLAEASELAQNEAFDLAIVDYFLPDGNGDELCRRIAQLPGAPVIAVITGTYREDIIVKSLDAGAIECMFKNEAKELFLARVKTLSRQIQMQKSVEAERQRLDGILGSVGDGVYGVDQRGVITFVNPTALRLLGHGEEELLIGRPAHEAIHFADEDGSAIDASESRLAQAYANGETLKGHETVFWRHDRSGMTVECSVLPLAIQNRREGSVVVFRDISERKSAESLRWELTHDKLTGLVNARHFTHQVAQELQRRREAGGYSAILYIDLDRFSAIVDSAGISASEKLLVEIASVLGKRLREHDVLARIEGDRLALMLSAVQLENLFPLADSFRELLHQCQYESGGVRRPITASIGVAVISRETPSAEYVVEHSRLACRTAKQRGRDQTEIYVGEHDARIAREIEAGWTERLRHAMEQERIILLVQPIVPIAALPQRETAVVQRQGWRVNGAGTQGQEYLFEILIRMVGKDGQLISPGVFVPLAERVGMMPKLDLWVLNRLLRYLAGVRDVKAPVAFHINLSNMTLADPDSLKLMEAAIRTSGVPARQLVFEITETSELTSLHVARKFIAALKKLGCRFALDDFGTGFSSFTHLRHLPVDFVKVEGSFVQGMPGSDLDRKMVGSITQLAQSLKLKVIGEHVDSFSTLEALRVSGADYAQGNYLGEPRPLRSVDFAALFPHG</sequence>
<evidence type="ECO:0000259" key="4">
    <source>
        <dbReference type="PROSITE" id="PS50883"/>
    </source>
</evidence>
<dbReference type="Pfam" id="PF00563">
    <property type="entry name" value="EAL"/>
    <property type="match status" value="1"/>
</dbReference>
<dbReference type="SUPFAM" id="SSF55073">
    <property type="entry name" value="Nucleotide cyclase"/>
    <property type="match status" value="1"/>
</dbReference>
<dbReference type="NCBIfam" id="TIGR00254">
    <property type="entry name" value="GGDEF"/>
    <property type="match status" value="1"/>
</dbReference>
<dbReference type="Pfam" id="PF00990">
    <property type="entry name" value="GGDEF"/>
    <property type="match status" value="1"/>
</dbReference>
<feature type="domain" description="Response regulatory" evidence="2">
    <location>
        <begin position="146"/>
        <end position="260"/>
    </location>
</feature>
<dbReference type="PROSITE" id="PS50110">
    <property type="entry name" value="RESPONSE_REGULATORY"/>
    <property type="match status" value="1"/>
</dbReference>
<dbReference type="Gene3D" id="3.20.20.450">
    <property type="entry name" value="EAL domain"/>
    <property type="match status" value="1"/>
</dbReference>
<dbReference type="CDD" id="cd00156">
    <property type="entry name" value="REC"/>
    <property type="match status" value="1"/>
</dbReference>
<evidence type="ECO:0000256" key="1">
    <source>
        <dbReference type="PROSITE-ProRule" id="PRU00169"/>
    </source>
</evidence>
<feature type="domain" description="PAS" evidence="3">
    <location>
        <begin position="272"/>
        <end position="315"/>
    </location>
</feature>
<dbReference type="InterPro" id="IPR035965">
    <property type="entry name" value="PAS-like_dom_sf"/>
</dbReference>
<evidence type="ECO:0000259" key="3">
    <source>
        <dbReference type="PROSITE" id="PS50112"/>
    </source>
</evidence>
<dbReference type="PROSITE" id="PS50887">
    <property type="entry name" value="GGDEF"/>
    <property type="match status" value="1"/>
</dbReference>
<dbReference type="Gene3D" id="3.30.450.20">
    <property type="entry name" value="PAS domain"/>
    <property type="match status" value="1"/>
</dbReference>
<dbReference type="SMART" id="SM00448">
    <property type="entry name" value="REC"/>
    <property type="match status" value="1"/>
</dbReference>
<dbReference type="RefSeq" id="WP_261695447.1">
    <property type="nucleotide sequence ID" value="NZ_CP104694.1"/>
</dbReference>
<dbReference type="InterPro" id="IPR035919">
    <property type="entry name" value="EAL_sf"/>
</dbReference>
<dbReference type="SMART" id="SM00052">
    <property type="entry name" value="EAL"/>
    <property type="match status" value="1"/>
</dbReference>
<dbReference type="NCBIfam" id="TIGR00229">
    <property type="entry name" value="sensory_box"/>
    <property type="match status" value="1"/>
</dbReference>
<dbReference type="SUPFAM" id="SSF52172">
    <property type="entry name" value="CheY-like"/>
    <property type="match status" value="1"/>
</dbReference>
<dbReference type="InterPro" id="IPR029787">
    <property type="entry name" value="Nucleotide_cyclase"/>
</dbReference>
<dbReference type="SUPFAM" id="SSF141868">
    <property type="entry name" value="EAL domain-like"/>
    <property type="match status" value="1"/>
</dbReference>
<evidence type="ECO:0000259" key="5">
    <source>
        <dbReference type="PROSITE" id="PS50887"/>
    </source>
</evidence>
<dbReference type="Gene3D" id="3.40.50.2300">
    <property type="match status" value="1"/>
</dbReference>
<dbReference type="Gene3D" id="3.30.70.270">
    <property type="match status" value="1"/>
</dbReference>
<keyword evidence="1" id="KW-0597">Phosphoprotein</keyword>
<dbReference type="InterPro" id="IPR052155">
    <property type="entry name" value="Biofilm_reg_signaling"/>
</dbReference>
<dbReference type="InterPro" id="IPR013767">
    <property type="entry name" value="PAS_fold"/>
</dbReference>
<dbReference type="PROSITE" id="PS50112">
    <property type="entry name" value="PAS"/>
    <property type="match status" value="1"/>
</dbReference>
<dbReference type="PANTHER" id="PTHR44757:SF2">
    <property type="entry name" value="BIOFILM ARCHITECTURE MAINTENANCE PROTEIN MBAA"/>
    <property type="match status" value="1"/>
</dbReference>
<organism evidence="6 7">
    <name type="scientific">Tahibacter amnicola</name>
    <dbReference type="NCBI Taxonomy" id="2976241"/>
    <lineage>
        <taxon>Bacteria</taxon>
        <taxon>Pseudomonadati</taxon>
        <taxon>Pseudomonadota</taxon>
        <taxon>Gammaproteobacteria</taxon>
        <taxon>Lysobacterales</taxon>
        <taxon>Rhodanobacteraceae</taxon>
        <taxon>Tahibacter</taxon>
    </lineage>
</organism>
<dbReference type="SMART" id="SM00267">
    <property type="entry name" value="GGDEF"/>
    <property type="match status" value="1"/>
</dbReference>
<proteinExistence type="predicted"/>
<dbReference type="SUPFAM" id="SSF55785">
    <property type="entry name" value="PYP-like sensor domain (PAS domain)"/>
    <property type="match status" value="1"/>
</dbReference>
<dbReference type="InterPro" id="IPR011006">
    <property type="entry name" value="CheY-like_superfamily"/>
</dbReference>
<dbReference type="InterPro" id="IPR000014">
    <property type="entry name" value="PAS"/>
</dbReference>